<dbReference type="Proteomes" id="UP000002195">
    <property type="component" value="Unassembled WGS sequence"/>
</dbReference>
<accession>Q551Q1</accession>
<dbReference type="GeneID" id="8620528"/>
<dbReference type="HOGENOM" id="CLU_1186861_0_0_1"/>
<gene>
    <name evidence="2" type="ORF">DDB_G0276557</name>
</gene>
<name>Q551Q1_DICDI</name>
<dbReference type="EMBL" id="AAFI02000015">
    <property type="protein sequence ID" value="EAL69232.1"/>
    <property type="molecule type" value="Genomic_DNA"/>
</dbReference>
<organism evidence="2 3">
    <name type="scientific">Dictyostelium discoideum</name>
    <name type="common">Social amoeba</name>
    <dbReference type="NCBI Taxonomy" id="44689"/>
    <lineage>
        <taxon>Eukaryota</taxon>
        <taxon>Amoebozoa</taxon>
        <taxon>Evosea</taxon>
        <taxon>Eumycetozoa</taxon>
        <taxon>Dictyostelia</taxon>
        <taxon>Dictyosteliales</taxon>
        <taxon>Dictyosteliaceae</taxon>
        <taxon>Dictyostelium</taxon>
    </lineage>
</organism>
<keyword evidence="3" id="KW-1185">Reference proteome</keyword>
<dbReference type="RefSeq" id="XP_643123.1">
    <property type="nucleotide sequence ID" value="XM_638031.1"/>
</dbReference>
<feature type="compositionally biased region" description="Basic and acidic residues" evidence="1">
    <location>
        <begin position="201"/>
        <end position="211"/>
    </location>
</feature>
<feature type="compositionally biased region" description="Basic residues" evidence="1">
    <location>
        <begin position="171"/>
        <end position="188"/>
    </location>
</feature>
<comment type="caution">
    <text evidence="2">The sequence shown here is derived from an EMBL/GenBank/DDBJ whole genome shotgun (WGS) entry which is preliminary data.</text>
</comment>
<feature type="compositionally biased region" description="Basic and acidic residues" evidence="1">
    <location>
        <begin position="161"/>
        <end position="170"/>
    </location>
</feature>
<dbReference type="AlphaFoldDB" id="Q551Q1"/>
<protein>
    <submittedName>
        <fullName evidence="2">Uncharacterized protein</fullName>
    </submittedName>
</protein>
<dbReference type="VEuPathDB" id="AmoebaDB:DDB_G0276557"/>
<evidence type="ECO:0000256" key="1">
    <source>
        <dbReference type="SAM" id="MobiDB-lite"/>
    </source>
</evidence>
<proteinExistence type="predicted"/>
<dbReference type="PaxDb" id="44689-DDB0217810"/>
<evidence type="ECO:0000313" key="3">
    <source>
        <dbReference type="Proteomes" id="UP000002195"/>
    </source>
</evidence>
<dbReference type="InParanoid" id="Q551Q1"/>
<evidence type="ECO:0000313" key="2">
    <source>
        <dbReference type="EMBL" id="EAL69232.1"/>
    </source>
</evidence>
<reference evidence="2 3" key="1">
    <citation type="journal article" date="2005" name="Nature">
        <title>The genome of the social amoeba Dictyostelium discoideum.</title>
        <authorList>
            <consortium name="The Dictyostelium discoideum Sequencing Consortium"/>
            <person name="Eichinger L."/>
            <person name="Pachebat J.A."/>
            <person name="Glockner G."/>
            <person name="Rajandream M.A."/>
            <person name="Sucgang R."/>
            <person name="Berriman M."/>
            <person name="Song J."/>
            <person name="Olsen R."/>
            <person name="Szafranski K."/>
            <person name="Xu Q."/>
            <person name="Tunggal B."/>
            <person name="Kummerfeld S."/>
            <person name="Madera M."/>
            <person name="Konfortov B.A."/>
            <person name="Rivero F."/>
            <person name="Bankier A.T."/>
            <person name="Lehmann R."/>
            <person name="Hamlin N."/>
            <person name="Davies R."/>
            <person name="Gaudet P."/>
            <person name="Fey P."/>
            <person name="Pilcher K."/>
            <person name="Chen G."/>
            <person name="Saunders D."/>
            <person name="Sodergren E."/>
            <person name="Davis P."/>
            <person name="Kerhornou A."/>
            <person name="Nie X."/>
            <person name="Hall N."/>
            <person name="Anjard C."/>
            <person name="Hemphill L."/>
            <person name="Bason N."/>
            <person name="Farbrother P."/>
            <person name="Desany B."/>
            <person name="Just E."/>
            <person name="Morio T."/>
            <person name="Rost R."/>
            <person name="Churcher C."/>
            <person name="Cooper J."/>
            <person name="Haydock S."/>
            <person name="van Driessche N."/>
            <person name="Cronin A."/>
            <person name="Goodhead I."/>
            <person name="Muzny D."/>
            <person name="Mourier T."/>
            <person name="Pain A."/>
            <person name="Lu M."/>
            <person name="Harper D."/>
            <person name="Lindsay R."/>
            <person name="Hauser H."/>
            <person name="James K."/>
            <person name="Quiles M."/>
            <person name="Madan Babu M."/>
            <person name="Saito T."/>
            <person name="Buchrieser C."/>
            <person name="Wardroper A."/>
            <person name="Felder M."/>
            <person name="Thangavelu M."/>
            <person name="Johnson D."/>
            <person name="Knights A."/>
            <person name="Loulseged H."/>
            <person name="Mungall K."/>
            <person name="Oliver K."/>
            <person name="Price C."/>
            <person name="Quail M.A."/>
            <person name="Urushihara H."/>
            <person name="Hernandez J."/>
            <person name="Rabbinowitsch E."/>
            <person name="Steffen D."/>
            <person name="Sanders M."/>
            <person name="Ma J."/>
            <person name="Kohara Y."/>
            <person name="Sharp S."/>
            <person name="Simmonds M."/>
            <person name="Spiegler S."/>
            <person name="Tivey A."/>
            <person name="Sugano S."/>
            <person name="White B."/>
            <person name="Walker D."/>
            <person name="Woodward J."/>
            <person name="Winckler T."/>
            <person name="Tanaka Y."/>
            <person name="Shaulsky G."/>
            <person name="Schleicher M."/>
            <person name="Weinstock G."/>
            <person name="Rosenthal A."/>
            <person name="Cox E.C."/>
            <person name="Chisholm R.L."/>
            <person name="Gibbs R."/>
            <person name="Loomis W.F."/>
            <person name="Platzer M."/>
            <person name="Kay R.R."/>
            <person name="Williams J."/>
            <person name="Dear P.H."/>
            <person name="Noegel A.A."/>
            <person name="Barrell B."/>
            <person name="Kuspa A."/>
        </authorList>
    </citation>
    <scope>NUCLEOTIDE SEQUENCE [LARGE SCALE GENOMIC DNA]</scope>
    <source>
        <strain evidence="2 3">AX4</strain>
    </source>
</reference>
<sequence length="234" mass="27624">METKLNFDEAINKIDKILKLGQLFNVVGGDIFFCICSTSNSDVNNIDKQENNDNGNSDNKFDEQVCKRFENNFNTRFTNMVINIKTKPVRVEFIGNCDSKSTELEIIKYYRSNPNFINLVDYENNSSTSSNENNRYIHIRLYSLPKEWSMTYVCEKSFEHSHTHTHEQGHGHHHNHHHNQNDHHHHHHNDLDPSHHHHHHHEDDHSHEHGHSHSHTHTHTHPGSEETYQCMNFH</sequence>
<feature type="region of interest" description="Disordered" evidence="1">
    <location>
        <begin position="161"/>
        <end position="226"/>
    </location>
</feature>
<dbReference type="dictyBase" id="DDB_G0276557"/>
<dbReference type="KEGG" id="ddi:DDB_G0276557"/>